<protein>
    <submittedName>
        <fullName evidence="6">Peptidase S8/S53 domain-containing protein</fullName>
    </submittedName>
</protein>
<evidence type="ECO:0000259" key="5">
    <source>
        <dbReference type="Pfam" id="PF00082"/>
    </source>
</evidence>
<dbReference type="InterPro" id="IPR036852">
    <property type="entry name" value="Peptidase_S8/S53_dom_sf"/>
</dbReference>
<evidence type="ECO:0000313" key="7">
    <source>
        <dbReference type="Proteomes" id="UP001218188"/>
    </source>
</evidence>
<dbReference type="PROSITE" id="PS51892">
    <property type="entry name" value="SUBTILASE"/>
    <property type="match status" value="1"/>
</dbReference>
<keyword evidence="3 4" id="KW-0720">Serine protease</keyword>
<dbReference type="Proteomes" id="UP001218188">
    <property type="component" value="Unassembled WGS sequence"/>
</dbReference>
<proteinExistence type="inferred from homology"/>
<comment type="similarity">
    <text evidence="4">Belongs to the peptidase S8 family.</text>
</comment>
<feature type="active site" description="Charge relay system" evidence="4">
    <location>
        <position position="48"/>
    </location>
</feature>
<evidence type="ECO:0000313" key="6">
    <source>
        <dbReference type="EMBL" id="KAJ7015894.1"/>
    </source>
</evidence>
<name>A0AAD6WP99_9AGAR</name>
<gene>
    <name evidence="6" type="ORF">C8F04DRAFT_1246733</name>
</gene>
<dbReference type="GO" id="GO:0006508">
    <property type="term" value="P:proteolysis"/>
    <property type="evidence" value="ECO:0007669"/>
    <property type="project" value="UniProtKB-KW"/>
</dbReference>
<keyword evidence="7" id="KW-1185">Reference proteome</keyword>
<feature type="active site" description="Charge relay system" evidence="4">
    <location>
        <position position="245"/>
    </location>
</feature>
<feature type="domain" description="Peptidase S8/S53" evidence="5">
    <location>
        <begin position="5"/>
        <end position="266"/>
    </location>
</feature>
<dbReference type="InterPro" id="IPR015500">
    <property type="entry name" value="Peptidase_S8_subtilisin-rel"/>
</dbReference>
<keyword evidence="2 4" id="KW-0378">Hydrolase</keyword>
<keyword evidence="1 4" id="KW-0645">Protease</keyword>
<evidence type="ECO:0000256" key="4">
    <source>
        <dbReference type="PROSITE-ProRule" id="PRU01240"/>
    </source>
</evidence>
<dbReference type="GO" id="GO:0004252">
    <property type="term" value="F:serine-type endopeptidase activity"/>
    <property type="evidence" value="ECO:0007669"/>
    <property type="project" value="UniProtKB-UniRule"/>
</dbReference>
<evidence type="ECO:0000256" key="3">
    <source>
        <dbReference type="ARBA" id="ARBA00022825"/>
    </source>
</evidence>
<feature type="active site" description="Charge relay system" evidence="4">
    <location>
        <position position="14"/>
    </location>
</feature>
<accession>A0AAD6WP99</accession>
<dbReference type="CDD" id="cd00306">
    <property type="entry name" value="Peptidases_S8_S53"/>
    <property type="match status" value="1"/>
</dbReference>
<dbReference type="EMBL" id="JARJCM010000793">
    <property type="protein sequence ID" value="KAJ7015894.1"/>
    <property type="molecule type" value="Genomic_DNA"/>
</dbReference>
<evidence type="ECO:0000256" key="2">
    <source>
        <dbReference type="ARBA" id="ARBA00022801"/>
    </source>
</evidence>
<evidence type="ECO:0000256" key="1">
    <source>
        <dbReference type="ARBA" id="ARBA00022670"/>
    </source>
</evidence>
<dbReference type="InterPro" id="IPR000209">
    <property type="entry name" value="Peptidase_S8/S53_dom"/>
</dbReference>
<dbReference type="PRINTS" id="PR00723">
    <property type="entry name" value="SUBTILISIN"/>
</dbReference>
<dbReference type="Pfam" id="PF00082">
    <property type="entry name" value="Peptidase_S8"/>
    <property type="match status" value="1"/>
</dbReference>
<dbReference type="Gene3D" id="3.40.50.200">
    <property type="entry name" value="Peptidase S8/S53 domain"/>
    <property type="match status" value="1"/>
</dbReference>
<comment type="caution">
    <text evidence="6">The sequence shown here is derived from an EMBL/GenBank/DDBJ whole genome shotgun (WGS) entry which is preliminary data.</text>
</comment>
<reference evidence="6" key="1">
    <citation type="submission" date="2023-03" db="EMBL/GenBank/DDBJ databases">
        <title>Massive genome expansion in bonnet fungi (Mycena s.s.) driven by repeated elements and novel gene families across ecological guilds.</title>
        <authorList>
            <consortium name="Lawrence Berkeley National Laboratory"/>
            <person name="Harder C.B."/>
            <person name="Miyauchi S."/>
            <person name="Viragh M."/>
            <person name="Kuo A."/>
            <person name="Thoen E."/>
            <person name="Andreopoulos B."/>
            <person name="Lu D."/>
            <person name="Skrede I."/>
            <person name="Drula E."/>
            <person name="Henrissat B."/>
            <person name="Morin E."/>
            <person name="Kohler A."/>
            <person name="Barry K."/>
            <person name="LaButti K."/>
            <person name="Morin E."/>
            <person name="Salamov A."/>
            <person name="Lipzen A."/>
            <person name="Mereny Z."/>
            <person name="Hegedus B."/>
            <person name="Baldrian P."/>
            <person name="Stursova M."/>
            <person name="Weitz H."/>
            <person name="Taylor A."/>
            <person name="Grigoriev I.V."/>
            <person name="Nagy L.G."/>
            <person name="Martin F."/>
            <person name="Kauserud H."/>
        </authorList>
    </citation>
    <scope>NUCLEOTIDE SEQUENCE</scope>
    <source>
        <strain evidence="6">CBHHK200</strain>
    </source>
</reference>
<organism evidence="6 7">
    <name type="scientific">Mycena alexandri</name>
    <dbReference type="NCBI Taxonomy" id="1745969"/>
    <lineage>
        <taxon>Eukaryota</taxon>
        <taxon>Fungi</taxon>
        <taxon>Dikarya</taxon>
        <taxon>Basidiomycota</taxon>
        <taxon>Agaricomycotina</taxon>
        <taxon>Agaricomycetes</taxon>
        <taxon>Agaricomycetidae</taxon>
        <taxon>Agaricales</taxon>
        <taxon>Marasmiineae</taxon>
        <taxon>Mycenaceae</taxon>
        <taxon>Mycena</taxon>
    </lineage>
</organism>
<dbReference type="SUPFAM" id="SSF52743">
    <property type="entry name" value="Subtilisin-like"/>
    <property type="match status" value="1"/>
</dbReference>
<sequence length="320" mass="33902">MPSKGKGCYVYVIDTGCDSVEAGKFIANDRITYIPNLDSTKDETHEKHGTSVAVLVGGIEKPESAAKFGSGTPPVFKGKTGTVAPDPGSEAFRAAPASNCNLVILRYNSSAKSSASNPVVEDLVNNALDQGKEKDQMDKLAGLIKSIRDAGIIVVAAAGNHRGNVDNMIYKAPSVRTEGEKKDYNVMDIPFARLWVPPCFEGVITVGALDQKGGKWVDSASVKFWLLGDNVVNPLKPAVPLQGTSFAAPMLSGIIACILTSSAHKSQLMSLQGAARQAAVEKVLCDLGKPFKVANYNGSGFYNGWGFFQKSINVGAVMTK</sequence>
<dbReference type="AlphaFoldDB" id="A0AAD6WP99"/>